<reference evidence="2" key="3">
    <citation type="submission" date="2022-01" db="UniProtKB">
        <authorList>
            <consortium name="EnsemblPlants"/>
        </authorList>
    </citation>
    <scope>IDENTIFICATION</scope>
    <source>
        <strain evidence="2">subsp. vulgare</strain>
    </source>
</reference>
<evidence type="ECO:0000313" key="3">
    <source>
        <dbReference type="Proteomes" id="UP000011116"/>
    </source>
</evidence>
<accession>A0A8I6Y9V7</accession>
<dbReference type="PANTHER" id="PTHR32141">
    <property type="match status" value="1"/>
</dbReference>
<dbReference type="Proteomes" id="UP000011116">
    <property type="component" value="Chromosome 7H"/>
</dbReference>
<name>A0A8I6Y9V7_HORVV</name>
<dbReference type="EnsemblPlants" id="HORVU.MOREX.r3.7HG0636670.1">
    <property type="protein sequence ID" value="HORVU.MOREX.r3.7HG0636670.1.CDS1"/>
    <property type="gene ID" value="HORVU.MOREX.r3.7HG0636670"/>
</dbReference>
<feature type="signal peptide" evidence="1">
    <location>
        <begin position="1"/>
        <end position="23"/>
    </location>
</feature>
<reference evidence="3" key="1">
    <citation type="journal article" date="2012" name="Nature">
        <title>A physical, genetic and functional sequence assembly of the barley genome.</title>
        <authorList>
            <consortium name="The International Barley Genome Sequencing Consortium"/>
            <person name="Mayer K.F."/>
            <person name="Waugh R."/>
            <person name="Brown J.W."/>
            <person name="Schulman A."/>
            <person name="Langridge P."/>
            <person name="Platzer M."/>
            <person name="Fincher G.B."/>
            <person name="Muehlbauer G.J."/>
            <person name="Sato K."/>
            <person name="Close T.J."/>
            <person name="Wise R.P."/>
            <person name="Stein N."/>
        </authorList>
    </citation>
    <scope>NUCLEOTIDE SEQUENCE [LARGE SCALE GENOMIC DNA]</scope>
    <source>
        <strain evidence="3">cv. Morex</strain>
    </source>
</reference>
<dbReference type="PANTHER" id="PTHR32141:SF58">
    <property type="entry name" value="F-BOX DOMAIN-CONTAINING PROTEIN"/>
    <property type="match status" value="1"/>
</dbReference>
<evidence type="ECO:0000256" key="1">
    <source>
        <dbReference type="SAM" id="SignalP"/>
    </source>
</evidence>
<reference evidence="2" key="2">
    <citation type="submission" date="2020-10" db="EMBL/GenBank/DDBJ databases">
        <authorList>
            <person name="Scholz U."/>
            <person name="Mascher M."/>
            <person name="Fiebig A."/>
        </authorList>
    </citation>
    <scope>NUCLEOTIDE SEQUENCE [LARGE SCALE GENOMIC DNA]</scope>
    <source>
        <strain evidence="2">cv. Morex</strain>
    </source>
</reference>
<feature type="chain" id="PRO_5035216947" description="FBD domain-containing protein" evidence="1">
    <location>
        <begin position="24"/>
        <end position="281"/>
    </location>
</feature>
<evidence type="ECO:0000313" key="2">
    <source>
        <dbReference type="EnsemblPlants" id="HORVU.MOREX.r3.7HG0636670.1.CDS1"/>
    </source>
</evidence>
<keyword evidence="3" id="KW-1185">Reference proteome</keyword>
<dbReference type="AlphaFoldDB" id="A0A8I6Y9V7"/>
<organism evidence="2 3">
    <name type="scientific">Hordeum vulgare subsp. vulgare</name>
    <name type="common">Domesticated barley</name>
    <dbReference type="NCBI Taxonomy" id="112509"/>
    <lineage>
        <taxon>Eukaryota</taxon>
        <taxon>Viridiplantae</taxon>
        <taxon>Streptophyta</taxon>
        <taxon>Embryophyta</taxon>
        <taxon>Tracheophyta</taxon>
        <taxon>Spermatophyta</taxon>
        <taxon>Magnoliopsida</taxon>
        <taxon>Liliopsida</taxon>
        <taxon>Poales</taxon>
        <taxon>Poaceae</taxon>
        <taxon>BOP clade</taxon>
        <taxon>Pooideae</taxon>
        <taxon>Triticodae</taxon>
        <taxon>Triticeae</taxon>
        <taxon>Hordeinae</taxon>
        <taxon>Hordeum</taxon>
    </lineage>
</organism>
<sequence>MPFRLSCPAVAVLVMANLHVLNSTGTSDIGDCRVEVDAPHLRRLHYAQSMSSDDTAFSFVSPTPRLEHVHLATHSKGMAPLRRSMLALVVSHLRFLKLTAYSIPDLARDDLPVFPRLDRLEIEELCGWCNNNNHVVAAATTVVCLLYSCPAARELRLKFSWLDYLHETVSDPTIQTAAIADFKPCRCDDNNDEDYSCFDVHLGLPRFMHDRISNCSLRRVVVEFDMGELTCLQVLLIRFLVQNVMGLKEMVVEGDEGYDSSWIDWKVASWRYNKGSSAAEQ</sequence>
<dbReference type="Gramene" id="HORVU.MOREX.r3.7HG0636670.1">
    <property type="protein sequence ID" value="HORVU.MOREX.r3.7HG0636670.1.CDS1"/>
    <property type="gene ID" value="HORVU.MOREX.r3.7HG0636670"/>
</dbReference>
<evidence type="ECO:0008006" key="4">
    <source>
        <dbReference type="Google" id="ProtNLM"/>
    </source>
</evidence>
<proteinExistence type="predicted"/>
<dbReference type="InterPro" id="IPR055302">
    <property type="entry name" value="F-box_dom-containing"/>
</dbReference>
<protein>
    <recommendedName>
        <fullName evidence="4">FBD domain-containing protein</fullName>
    </recommendedName>
</protein>
<keyword evidence="1" id="KW-0732">Signal</keyword>